<evidence type="ECO:0000256" key="7">
    <source>
        <dbReference type="ARBA" id="ARBA00035179"/>
    </source>
</evidence>
<protein>
    <recommendedName>
        <fullName evidence="7">Large ribosomal subunit protein mL54</fullName>
    </recommendedName>
</protein>
<organism evidence="8 9">
    <name type="scientific">Homarus americanus</name>
    <name type="common">American lobster</name>
    <dbReference type="NCBI Taxonomy" id="6706"/>
    <lineage>
        <taxon>Eukaryota</taxon>
        <taxon>Metazoa</taxon>
        <taxon>Ecdysozoa</taxon>
        <taxon>Arthropoda</taxon>
        <taxon>Crustacea</taxon>
        <taxon>Multicrustacea</taxon>
        <taxon>Malacostraca</taxon>
        <taxon>Eumalacostraca</taxon>
        <taxon>Eucarida</taxon>
        <taxon>Decapoda</taxon>
        <taxon>Pleocyemata</taxon>
        <taxon>Astacidea</taxon>
        <taxon>Nephropoidea</taxon>
        <taxon>Nephropidae</taxon>
        <taxon>Homarus</taxon>
    </lineage>
</organism>
<comment type="subcellular location">
    <subcellularLocation>
        <location evidence="1">Mitochondrion</location>
    </subcellularLocation>
</comment>
<evidence type="ECO:0000256" key="3">
    <source>
        <dbReference type="ARBA" id="ARBA00022980"/>
    </source>
</evidence>
<evidence type="ECO:0000256" key="6">
    <source>
        <dbReference type="ARBA" id="ARBA00033752"/>
    </source>
</evidence>
<evidence type="ECO:0000313" key="9">
    <source>
        <dbReference type="Proteomes" id="UP000747542"/>
    </source>
</evidence>
<keyword evidence="4" id="KW-0496">Mitochondrion</keyword>
<keyword evidence="5" id="KW-0687">Ribonucleoprotein</keyword>
<dbReference type="Pfam" id="PF08561">
    <property type="entry name" value="Ribosomal_L37"/>
    <property type="match status" value="1"/>
</dbReference>
<dbReference type="PANTHER" id="PTHR28595:SF1">
    <property type="entry name" value="LARGE RIBOSOMAL SUBUNIT PROTEIN ML54"/>
    <property type="match status" value="1"/>
</dbReference>
<evidence type="ECO:0000256" key="2">
    <source>
        <dbReference type="ARBA" id="ARBA00022946"/>
    </source>
</evidence>
<sequence>MRYTITNTQYLVITREDGTVLTPVIIMNDKITAPGDPGYTAPGDPGYTAPEVDMAACGPGGSLLQGLCISLPSSYRQLFLPTCTKIQQMNYAKALGAGRKGKGKLGPTVEKVRLPVETDPEKLVNNVCGSHPVKENREDIILKDDSEYPEWLWTLRTGKPPPMNELDPNSKEYWKRIRTMAMKEKNLHKKIKKF</sequence>
<gene>
    <name evidence="8" type="primary">MRPL54-L</name>
    <name evidence="8" type="ORF">Hamer_G023773</name>
</gene>
<comment type="similarity">
    <text evidence="6">Belongs to the mitochondrion-specific ribosomal protein mL54 family.</text>
</comment>
<dbReference type="PANTHER" id="PTHR28595">
    <property type="entry name" value="39S RIBOSOMAL PROTEIN L54, MITOCHONDRIAL"/>
    <property type="match status" value="1"/>
</dbReference>
<evidence type="ECO:0000256" key="4">
    <source>
        <dbReference type="ARBA" id="ARBA00023128"/>
    </source>
</evidence>
<proteinExistence type="inferred from homology"/>
<dbReference type="EMBL" id="JAHLQT010038733">
    <property type="protein sequence ID" value="KAG7156799.1"/>
    <property type="molecule type" value="Genomic_DNA"/>
</dbReference>
<dbReference type="GO" id="GO:0005762">
    <property type="term" value="C:mitochondrial large ribosomal subunit"/>
    <property type="evidence" value="ECO:0007669"/>
    <property type="project" value="TreeGrafter"/>
</dbReference>
<dbReference type="InterPro" id="IPR013870">
    <property type="entry name" value="Ribosomal_mL54"/>
</dbReference>
<dbReference type="GO" id="GO:0003735">
    <property type="term" value="F:structural constituent of ribosome"/>
    <property type="evidence" value="ECO:0007669"/>
    <property type="project" value="TreeGrafter"/>
</dbReference>
<evidence type="ECO:0000313" key="8">
    <source>
        <dbReference type="EMBL" id="KAG7156799.1"/>
    </source>
</evidence>
<reference evidence="8" key="1">
    <citation type="journal article" date="2021" name="Sci. Adv.">
        <title>The American lobster genome reveals insights on longevity, neural, and immune adaptations.</title>
        <authorList>
            <person name="Polinski J.M."/>
            <person name="Zimin A.V."/>
            <person name="Clark K.F."/>
            <person name="Kohn A.B."/>
            <person name="Sadowski N."/>
            <person name="Timp W."/>
            <person name="Ptitsyn A."/>
            <person name="Khanna P."/>
            <person name="Romanova D.Y."/>
            <person name="Williams P."/>
            <person name="Greenwood S.J."/>
            <person name="Moroz L.L."/>
            <person name="Walt D.R."/>
            <person name="Bodnar A.G."/>
        </authorList>
    </citation>
    <scope>NUCLEOTIDE SEQUENCE</scope>
    <source>
        <strain evidence="8">GMGI-L3</strain>
    </source>
</reference>
<evidence type="ECO:0000256" key="5">
    <source>
        <dbReference type="ARBA" id="ARBA00023274"/>
    </source>
</evidence>
<keyword evidence="2" id="KW-0809">Transit peptide</keyword>
<name>A0A8J5MMG3_HOMAM</name>
<keyword evidence="9" id="KW-1185">Reference proteome</keyword>
<accession>A0A8J5MMG3</accession>
<dbReference type="AlphaFoldDB" id="A0A8J5MMG3"/>
<dbReference type="Proteomes" id="UP000747542">
    <property type="component" value="Unassembled WGS sequence"/>
</dbReference>
<keyword evidence="3 8" id="KW-0689">Ribosomal protein</keyword>
<evidence type="ECO:0000256" key="1">
    <source>
        <dbReference type="ARBA" id="ARBA00004173"/>
    </source>
</evidence>
<comment type="caution">
    <text evidence="8">The sequence shown here is derived from an EMBL/GenBank/DDBJ whole genome shotgun (WGS) entry which is preliminary data.</text>
</comment>